<feature type="transmembrane region" description="Helical" evidence="1">
    <location>
        <begin position="236"/>
        <end position="254"/>
    </location>
</feature>
<dbReference type="OrthoDB" id="5577218at2759"/>
<dbReference type="Proteomes" id="UP000002669">
    <property type="component" value="Unassembled WGS sequence"/>
</dbReference>
<sequence length="442" mass="49015">MWIFRIFSSIFFLSSVVLSIPLAFDVGGRTCGLAFSLSLSAFYFFLSLLKLTTPTRSIFRKTCIFIISSTQWLIVPVLLIWSLNRFSIDSNGSGSWVERAFTTLKTRNSSVRQWVFGQDGLLEAAILGFWDKLLCWSMPVFQLAEGFCSLLVIQASGQITRYLVNRSGRSDSWMIGLLVFSASIISSSLYFLWRVLGLPGISNLDSALIGVSITCAVILCAWGIGSGRGNPVESSLLFAYAVLCLYQIFTDYQPSGSRDKATTPTPQPLEFPPLPPIIMASYTTLMHTISALPSIIHTFFSVVTAAFSAITPSVLISLIYRLFVLYASTRIIPAVRESGARALSQEASLEDTDSAGKFLGLLSWFSPSILIAVYTSLLMQHFASMSRIAEEDLEWWKVQSLGSGNAWRWLNLGCTMALYAVELWLGRQDDIDSSLTNHWKSD</sequence>
<reference evidence="4" key="1">
    <citation type="journal article" date="2012" name="MBio">
        <title>Comparative genome analysis of Trichophyton rubrum and related dermatophytes reveals candidate genes involved in infection.</title>
        <authorList>
            <person name="Martinez D.A."/>
            <person name="Oliver B.G."/>
            <person name="Graeser Y."/>
            <person name="Goldberg J.M."/>
            <person name="Li W."/>
            <person name="Martinez-Rossi N.M."/>
            <person name="Monod M."/>
            <person name="Shelest E."/>
            <person name="Barton R.C."/>
            <person name="Birch E."/>
            <person name="Brakhage A.A."/>
            <person name="Chen Z."/>
            <person name="Gurr S.J."/>
            <person name="Heiman D."/>
            <person name="Heitman J."/>
            <person name="Kosti I."/>
            <person name="Rossi A."/>
            <person name="Saif S."/>
            <person name="Samalova M."/>
            <person name="Saunders C.W."/>
            <person name="Shea T."/>
            <person name="Summerbell R.C."/>
            <person name="Xu J."/>
            <person name="Young S."/>
            <person name="Zeng Q."/>
            <person name="Birren B.W."/>
            <person name="Cuomo C.A."/>
            <person name="White T.C."/>
        </authorList>
    </citation>
    <scope>NUCLEOTIDE SEQUENCE [LARGE SCALE GENOMIC DNA]</scope>
    <source>
        <strain evidence="4">ATCC MYA-4604 / CBS 118893</strain>
    </source>
</reference>
<dbReference type="PANTHER" id="PTHR31726">
    <property type="entry name" value="PROTEIN ICE2"/>
    <property type="match status" value="1"/>
</dbReference>
<evidence type="ECO:0000313" key="3">
    <source>
        <dbReference type="EMBL" id="EFQ98973.1"/>
    </source>
</evidence>
<gene>
    <name evidence="3" type="ORF">MGYG_01985</name>
</gene>
<evidence type="ECO:0000256" key="2">
    <source>
        <dbReference type="SAM" id="SignalP"/>
    </source>
</evidence>
<keyword evidence="2" id="KW-0732">Signal</keyword>
<dbReference type="VEuPathDB" id="FungiDB:MGYG_01985"/>
<keyword evidence="1" id="KW-0472">Membrane</keyword>
<keyword evidence="4" id="KW-1185">Reference proteome</keyword>
<dbReference type="HOGENOM" id="CLU_027878_1_0_1"/>
<name>E5QZG8_ARTGP</name>
<dbReference type="EMBL" id="DS989822">
    <property type="protein sequence ID" value="EFQ98973.1"/>
    <property type="molecule type" value="Genomic_DNA"/>
</dbReference>
<dbReference type="GO" id="GO:0005789">
    <property type="term" value="C:endoplasmic reticulum membrane"/>
    <property type="evidence" value="ECO:0007669"/>
    <property type="project" value="TreeGrafter"/>
</dbReference>
<dbReference type="GO" id="GO:0048309">
    <property type="term" value="P:endoplasmic reticulum inheritance"/>
    <property type="evidence" value="ECO:0007669"/>
    <property type="project" value="TreeGrafter"/>
</dbReference>
<organism evidence="4">
    <name type="scientific">Arthroderma gypseum (strain ATCC MYA-4604 / CBS 118893)</name>
    <name type="common">Microsporum gypseum</name>
    <dbReference type="NCBI Taxonomy" id="535722"/>
    <lineage>
        <taxon>Eukaryota</taxon>
        <taxon>Fungi</taxon>
        <taxon>Dikarya</taxon>
        <taxon>Ascomycota</taxon>
        <taxon>Pezizomycotina</taxon>
        <taxon>Eurotiomycetes</taxon>
        <taxon>Eurotiomycetidae</taxon>
        <taxon>Onygenales</taxon>
        <taxon>Arthrodermataceae</taxon>
        <taxon>Nannizzia</taxon>
    </lineage>
</organism>
<feature type="chain" id="PRO_5003198038" evidence="2">
    <location>
        <begin position="20"/>
        <end position="442"/>
    </location>
</feature>
<dbReference type="GO" id="GO:0000921">
    <property type="term" value="P:septin ring assembly"/>
    <property type="evidence" value="ECO:0007669"/>
    <property type="project" value="TreeGrafter"/>
</dbReference>
<feature type="transmembrane region" description="Helical" evidence="1">
    <location>
        <begin position="205"/>
        <end position="224"/>
    </location>
</feature>
<accession>E5QZG8</accession>
<dbReference type="GO" id="GO:0032541">
    <property type="term" value="C:cortical endoplasmic reticulum"/>
    <property type="evidence" value="ECO:0007669"/>
    <property type="project" value="TreeGrafter"/>
</dbReference>
<feature type="transmembrane region" description="Helical" evidence="1">
    <location>
        <begin position="63"/>
        <end position="83"/>
    </location>
</feature>
<feature type="signal peptide" evidence="2">
    <location>
        <begin position="1"/>
        <end position="19"/>
    </location>
</feature>
<dbReference type="PANTHER" id="PTHR31726:SF2">
    <property type="entry name" value="PROTEIN ICE2"/>
    <property type="match status" value="1"/>
</dbReference>
<dbReference type="FunCoup" id="E5QZG8">
    <property type="interactions" value="75"/>
</dbReference>
<evidence type="ECO:0000256" key="1">
    <source>
        <dbReference type="SAM" id="Phobius"/>
    </source>
</evidence>
<feature type="transmembrane region" description="Helical" evidence="1">
    <location>
        <begin position="33"/>
        <end position="51"/>
    </location>
</feature>
<dbReference type="Pfam" id="PF08426">
    <property type="entry name" value="ICE2"/>
    <property type="match status" value="1"/>
</dbReference>
<dbReference type="GeneID" id="10033261"/>
<dbReference type="AlphaFoldDB" id="E5QZG8"/>
<dbReference type="OMA" id="TTPDRSW"/>
<feature type="transmembrane region" description="Helical" evidence="1">
    <location>
        <begin position="173"/>
        <end position="193"/>
    </location>
</feature>
<dbReference type="GO" id="GO:0097038">
    <property type="term" value="C:perinuclear endoplasmic reticulum"/>
    <property type="evidence" value="ECO:0007669"/>
    <property type="project" value="TreeGrafter"/>
</dbReference>
<dbReference type="InParanoid" id="E5QZG8"/>
<dbReference type="RefSeq" id="XP_003177925.1">
    <property type="nucleotide sequence ID" value="XM_003177877.1"/>
</dbReference>
<feature type="transmembrane region" description="Helical" evidence="1">
    <location>
        <begin position="358"/>
        <end position="379"/>
    </location>
</feature>
<dbReference type="InterPro" id="IPR013635">
    <property type="entry name" value="Ice2"/>
</dbReference>
<protein>
    <submittedName>
        <fullName evidence="3">ER membrane protein</fullName>
    </submittedName>
</protein>
<dbReference type="eggNOG" id="ENOG502QRTT">
    <property type="taxonomic scope" value="Eukaryota"/>
</dbReference>
<feature type="transmembrane region" description="Helical" evidence="1">
    <location>
        <begin position="136"/>
        <end position="153"/>
    </location>
</feature>
<feature type="transmembrane region" description="Helical" evidence="1">
    <location>
        <begin position="299"/>
        <end position="320"/>
    </location>
</feature>
<proteinExistence type="predicted"/>
<keyword evidence="1" id="KW-0812">Transmembrane</keyword>
<dbReference type="STRING" id="535722.E5QZG8"/>
<keyword evidence="1" id="KW-1133">Transmembrane helix</keyword>
<evidence type="ECO:0000313" key="4">
    <source>
        <dbReference type="Proteomes" id="UP000002669"/>
    </source>
</evidence>